<dbReference type="Proteomes" id="UP000574369">
    <property type="component" value="Unassembled WGS sequence"/>
</dbReference>
<dbReference type="Pfam" id="PF12244">
    <property type="entry name" value="DUF3606"/>
    <property type="match status" value="1"/>
</dbReference>
<organism evidence="1 2">
    <name type="scientific">Roseateles terrae</name>
    <dbReference type="NCBI Taxonomy" id="431060"/>
    <lineage>
        <taxon>Bacteria</taxon>
        <taxon>Pseudomonadati</taxon>
        <taxon>Pseudomonadota</taxon>
        <taxon>Betaproteobacteria</taxon>
        <taxon>Burkholderiales</taxon>
        <taxon>Sphaerotilaceae</taxon>
        <taxon>Roseateles</taxon>
    </lineage>
</organism>
<proteinExistence type="predicted"/>
<gene>
    <name evidence="1" type="ORF">FHS28_000679</name>
</gene>
<comment type="caution">
    <text evidence="1">The sequence shown here is derived from an EMBL/GenBank/DDBJ whole genome shotgun (WGS) entry which is preliminary data.</text>
</comment>
<reference evidence="1 2" key="1">
    <citation type="submission" date="2020-08" db="EMBL/GenBank/DDBJ databases">
        <title>Genomic Encyclopedia of Type Strains, Phase III (KMG-III): the genomes of soil and plant-associated and newly described type strains.</title>
        <authorList>
            <person name="Whitman W."/>
        </authorList>
    </citation>
    <scope>NUCLEOTIDE SEQUENCE [LARGE SCALE GENOMIC DNA]</scope>
    <source>
        <strain evidence="1 2">CECT 7247</strain>
    </source>
</reference>
<protein>
    <recommendedName>
        <fullName evidence="3">DUF3606 domain-containing protein</fullName>
    </recommendedName>
</protein>
<evidence type="ECO:0000313" key="2">
    <source>
        <dbReference type="Proteomes" id="UP000574369"/>
    </source>
</evidence>
<evidence type="ECO:0000313" key="1">
    <source>
        <dbReference type="EMBL" id="MBB3193314.1"/>
    </source>
</evidence>
<name>A0ABR6GMJ8_9BURK</name>
<dbReference type="EMBL" id="JACHXO010000001">
    <property type="protein sequence ID" value="MBB3193314.1"/>
    <property type="molecule type" value="Genomic_DNA"/>
</dbReference>
<dbReference type="RefSeq" id="WP_088449078.1">
    <property type="nucleotide sequence ID" value="NZ_JACHXO010000001.1"/>
</dbReference>
<accession>A0ABR6GMJ8</accession>
<evidence type="ECO:0008006" key="3">
    <source>
        <dbReference type="Google" id="ProtNLM"/>
    </source>
</evidence>
<dbReference type="InterPro" id="IPR022037">
    <property type="entry name" value="DUF3606"/>
</dbReference>
<keyword evidence="2" id="KW-1185">Reference proteome</keyword>
<sequence>MPDDLSNTHGSDHHRVSLSEDYELRYWGDRFGVSHDLLKQAVDEVGTSALRVEEWLQHHR</sequence>